<evidence type="ECO:0000256" key="1">
    <source>
        <dbReference type="ARBA" id="ARBA00004604"/>
    </source>
</evidence>
<evidence type="ECO:0000256" key="2">
    <source>
        <dbReference type="ARBA" id="ARBA00022552"/>
    </source>
</evidence>
<dbReference type="Pfam" id="PF09384">
    <property type="entry name" value="UTP15_C"/>
    <property type="match status" value="1"/>
</dbReference>
<accession>A0A2I0AXN5</accession>
<dbReference type="SMART" id="SM00320">
    <property type="entry name" value="WD40"/>
    <property type="match status" value="6"/>
</dbReference>
<dbReference type="AlphaFoldDB" id="A0A2I0AXN5"/>
<dbReference type="STRING" id="1088818.A0A2I0AXN5"/>
<keyword evidence="2" id="KW-0698">rRNA processing</keyword>
<dbReference type="OrthoDB" id="431715at2759"/>
<dbReference type="InterPro" id="IPR001680">
    <property type="entry name" value="WD40_rpt"/>
</dbReference>
<reference evidence="8 9" key="1">
    <citation type="journal article" date="2017" name="Nature">
        <title>The Apostasia genome and the evolution of orchids.</title>
        <authorList>
            <person name="Zhang G.Q."/>
            <person name="Liu K.W."/>
            <person name="Li Z."/>
            <person name="Lohaus R."/>
            <person name="Hsiao Y.Y."/>
            <person name="Niu S.C."/>
            <person name="Wang J.Y."/>
            <person name="Lin Y.C."/>
            <person name="Xu Q."/>
            <person name="Chen L.J."/>
            <person name="Yoshida K."/>
            <person name="Fujiwara S."/>
            <person name="Wang Z.W."/>
            <person name="Zhang Y.Q."/>
            <person name="Mitsuda N."/>
            <person name="Wang M."/>
            <person name="Liu G.H."/>
            <person name="Pecoraro L."/>
            <person name="Huang H.X."/>
            <person name="Xiao X.J."/>
            <person name="Lin M."/>
            <person name="Wu X.Y."/>
            <person name="Wu W.L."/>
            <person name="Chen Y.Y."/>
            <person name="Chang S.B."/>
            <person name="Sakamoto S."/>
            <person name="Ohme-Takagi M."/>
            <person name="Yagi M."/>
            <person name="Zeng S.J."/>
            <person name="Shen C.Y."/>
            <person name="Yeh C.M."/>
            <person name="Luo Y.B."/>
            <person name="Tsai W.C."/>
            <person name="Van de Peer Y."/>
            <person name="Liu Z.J."/>
        </authorList>
    </citation>
    <scope>NUCLEOTIDE SEQUENCE [LARGE SCALE GENOMIC DNA]</scope>
    <source>
        <strain evidence="9">cv. Shenzhen</strain>
        <tissue evidence="8">Stem</tissue>
    </source>
</reference>
<dbReference type="GO" id="GO:0005730">
    <property type="term" value="C:nucleolus"/>
    <property type="evidence" value="ECO:0007669"/>
    <property type="project" value="UniProtKB-SubCell"/>
</dbReference>
<dbReference type="InterPro" id="IPR019775">
    <property type="entry name" value="WD40_repeat_CS"/>
</dbReference>
<keyword evidence="5" id="KW-0539">Nucleus</keyword>
<dbReference type="EMBL" id="KZ451939">
    <property type="protein sequence ID" value="PKA60307.1"/>
    <property type="molecule type" value="Genomic_DNA"/>
</dbReference>
<dbReference type="SUPFAM" id="SSF50978">
    <property type="entry name" value="WD40 repeat-like"/>
    <property type="match status" value="1"/>
</dbReference>
<evidence type="ECO:0000259" key="7">
    <source>
        <dbReference type="Pfam" id="PF09384"/>
    </source>
</evidence>
<evidence type="ECO:0000313" key="8">
    <source>
        <dbReference type="EMBL" id="PKA60307.1"/>
    </source>
</evidence>
<organism evidence="8 9">
    <name type="scientific">Apostasia shenzhenica</name>
    <dbReference type="NCBI Taxonomy" id="1088818"/>
    <lineage>
        <taxon>Eukaryota</taxon>
        <taxon>Viridiplantae</taxon>
        <taxon>Streptophyta</taxon>
        <taxon>Embryophyta</taxon>
        <taxon>Tracheophyta</taxon>
        <taxon>Spermatophyta</taxon>
        <taxon>Magnoliopsida</taxon>
        <taxon>Liliopsida</taxon>
        <taxon>Asparagales</taxon>
        <taxon>Orchidaceae</taxon>
        <taxon>Apostasioideae</taxon>
        <taxon>Apostasia</taxon>
    </lineage>
</organism>
<evidence type="ECO:0000256" key="5">
    <source>
        <dbReference type="ARBA" id="ARBA00023242"/>
    </source>
</evidence>
<evidence type="ECO:0000256" key="3">
    <source>
        <dbReference type="ARBA" id="ARBA00022574"/>
    </source>
</evidence>
<dbReference type="InterPro" id="IPR015943">
    <property type="entry name" value="WD40/YVTN_repeat-like_dom_sf"/>
</dbReference>
<keyword evidence="3 6" id="KW-0853">WD repeat</keyword>
<dbReference type="PROSITE" id="PS50082">
    <property type="entry name" value="WD_REPEATS_2"/>
    <property type="match status" value="2"/>
</dbReference>
<dbReference type="PANTHER" id="PTHR19924">
    <property type="entry name" value="UTP15 U3 SMALL NUCLEOLAR RNA-ASSOCIATED PROTEIN 15 FAMILY MEMBER"/>
    <property type="match status" value="1"/>
</dbReference>
<dbReference type="InterPro" id="IPR018983">
    <property type="entry name" value="U3_snoRNA-assocProt_15_C"/>
</dbReference>
<evidence type="ECO:0000256" key="4">
    <source>
        <dbReference type="ARBA" id="ARBA00022737"/>
    </source>
</evidence>
<dbReference type="Proteomes" id="UP000236161">
    <property type="component" value="Unassembled WGS sequence"/>
</dbReference>
<comment type="subcellular location">
    <subcellularLocation>
        <location evidence="1">Nucleus</location>
        <location evidence="1">Nucleolus</location>
    </subcellularLocation>
</comment>
<evidence type="ECO:0000313" key="9">
    <source>
        <dbReference type="Proteomes" id="UP000236161"/>
    </source>
</evidence>
<dbReference type="GO" id="GO:0045943">
    <property type="term" value="P:positive regulation of transcription by RNA polymerase I"/>
    <property type="evidence" value="ECO:0007669"/>
    <property type="project" value="TreeGrafter"/>
</dbReference>
<dbReference type="PROSITE" id="PS00678">
    <property type="entry name" value="WD_REPEATS_1"/>
    <property type="match status" value="1"/>
</dbReference>
<protein>
    <submittedName>
        <fullName evidence="8">Coatomer subunit beta'-3</fullName>
    </submittedName>
</protein>
<feature type="repeat" description="WD" evidence="6">
    <location>
        <begin position="176"/>
        <end position="211"/>
    </location>
</feature>
<feature type="domain" description="U3 small nucleolar RNA-associated protein 15 C-terminal" evidence="7">
    <location>
        <begin position="389"/>
        <end position="530"/>
    </location>
</feature>
<keyword evidence="4" id="KW-0677">Repeat</keyword>
<dbReference type="Pfam" id="PF00400">
    <property type="entry name" value="WD40"/>
    <property type="match status" value="3"/>
</dbReference>
<dbReference type="InterPro" id="IPR036322">
    <property type="entry name" value="WD40_repeat_dom_sf"/>
</dbReference>
<dbReference type="Gene3D" id="2.130.10.10">
    <property type="entry name" value="YVTN repeat-like/Quinoprotein amine dehydrogenase"/>
    <property type="match status" value="2"/>
</dbReference>
<proteinExistence type="predicted"/>
<keyword evidence="9" id="KW-1185">Reference proteome</keyword>
<sequence length="536" mass="58936">MADRSKPFFSAEIAHQKAKPPYRKPHPLTPESKFWRSFKNSELASGLILPVTSLDFSPVPPFDLVAACSASVHIFDGASLSPKPNSPLSSFSDVAYSPSFRCDGALLAAGGETGQVQIFNPLRSGHAIRRLHAHSRPVHLVRFPRAADKLHLFSAGDDALLSYWDVSTESSLLSFTSAHRDYIRAGCPSPASADLIATGSYDHSIKFWDVRVSPESNPVSSFTHGSPVESVLFFPSGGLLATAGGNSVKIWDAIGGGRLIHTMESHNKTVTSLCLGRVGNANVGTGESRLLSVSIDGYMKVFDYAAFKITHTLRYPAQLLSVGFSPSGLFRAIGTSNGVIYAGKKKIKKEDDSGGQLVKSEIDGFVPEPERRVLRPTNFRYFQRGQGDKPSETDYIVKKTKKVRLAEHDVLLKKFRHREALVSALNTRRLNSVVAVMEELVARKKLIKCIANLDVNELGLLLGFLHKNATKPRHARFLLGLAKRVVEMRGEDIQSSEELRCHVQNLRNMISEEMKIQRSLLEIQGMISPLLLIAGR</sequence>
<dbReference type="PANTHER" id="PTHR19924:SF26">
    <property type="entry name" value="U3 SMALL NUCLEOLAR RNA-ASSOCIATED PROTEIN 15 HOMOLOG"/>
    <property type="match status" value="1"/>
</dbReference>
<feature type="repeat" description="WD" evidence="6">
    <location>
        <begin position="131"/>
        <end position="174"/>
    </location>
</feature>
<name>A0A2I0AXN5_9ASPA</name>
<gene>
    <name evidence="8" type="ORF">AXF42_Ash008366</name>
</gene>
<dbReference type="GO" id="GO:0006364">
    <property type="term" value="P:rRNA processing"/>
    <property type="evidence" value="ECO:0007669"/>
    <property type="project" value="UniProtKB-KW"/>
</dbReference>
<evidence type="ECO:0000256" key="6">
    <source>
        <dbReference type="PROSITE-ProRule" id="PRU00221"/>
    </source>
</evidence>